<keyword evidence="1" id="KW-1133">Transmembrane helix</keyword>
<sequence>MKLSLAVAVFDPFSQISVTVRPPIGAFWSTRPVVPEKFTSDEVSDRTRPFSQRASAVTVSPCRTCFGETDRLAFGSGMAISAAALLLVVVVVVGAVVVVGRSIGLGEGCGCGVSLGVVGRGVSRVVVGSCAGRSCRVVLGGVGVSVSCSC</sequence>
<evidence type="ECO:0000313" key="2">
    <source>
        <dbReference type="EMBL" id="GAA5159225.1"/>
    </source>
</evidence>
<organism evidence="2 3">
    <name type="scientific">Pseudonocardia eucalypti</name>
    <dbReference type="NCBI Taxonomy" id="648755"/>
    <lineage>
        <taxon>Bacteria</taxon>
        <taxon>Bacillati</taxon>
        <taxon>Actinomycetota</taxon>
        <taxon>Actinomycetes</taxon>
        <taxon>Pseudonocardiales</taxon>
        <taxon>Pseudonocardiaceae</taxon>
        <taxon>Pseudonocardia</taxon>
    </lineage>
</organism>
<keyword evidence="1" id="KW-0812">Transmembrane</keyword>
<dbReference type="EMBL" id="BAABJP010000018">
    <property type="protein sequence ID" value="GAA5159225.1"/>
    <property type="molecule type" value="Genomic_DNA"/>
</dbReference>
<reference evidence="3" key="1">
    <citation type="journal article" date="2019" name="Int. J. Syst. Evol. Microbiol.">
        <title>The Global Catalogue of Microorganisms (GCM) 10K type strain sequencing project: providing services to taxonomists for standard genome sequencing and annotation.</title>
        <authorList>
            <consortium name="The Broad Institute Genomics Platform"/>
            <consortium name="The Broad Institute Genome Sequencing Center for Infectious Disease"/>
            <person name="Wu L."/>
            <person name="Ma J."/>
        </authorList>
    </citation>
    <scope>NUCLEOTIDE SEQUENCE [LARGE SCALE GENOMIC DNA]</scope>
    <source>
        <strain evidence="3">JCM 18303</strain>
    </source>
</reference>
<feature type="transmembrane region" description="Helical" evidence="1">
    <location>
        <begin position="78"/>
        <end position="99"/>
    </location>
</feature>
<keyword evidence="3" id="KW-1185">Reference proteome</keyword>
<protein>
    <submittedName>
        <fullName evidence="2">Uncharacterized protein</fullName>
    </submittedName>
</protein>
<name>A0ABP9QA55_9PSEU</name>
<evidence type="ECO:0000256" key="1">
    <source>
        <dbReference type="SAM" id="Phobius"/>
    </source>
</evidence>
<dbReference type="Proteomes" id="UP001428817">
    <property type="component" value="Unassembled WGS sequence"/>
</dbReference>
<proteinExistence type="predicted"/>
<comment type="caution">
    <text evidence="2">The sequence shown here is derived from an EMBL/GenBank/DDBJ whole genome shotgun (WGS) entry which is preliminary data.</text>
</comment>
<evidence type="ECO:0000313" key="3">
    <source>
        <dbReference type="Proteomes" id="UP001428817"/>
    </source>
</evidence>
<gene>
    <name evidence="2" type="ORF">GCM10023321_40050</name>
</gene>
<keyword evidence="1" id="KW-0472">Membrane</keyword>
<accession>A0ABP9QA55</accession>